<dbReference type="Pfam" id="PF05901">
    <property type="entry name" value="Excalibur"/>
    <property type="match status" value="1"/>
</dbReference>
<keyword evidence="4" id="KW-0378">Hydrolase</keyword>
<dbReference type="PANTHER" id="PTHR30619">
    <property type="entry name" value="DNA INTERNALIZATION/COMPETENCE PROTEIN COMEC/REC2"/>
    <property type="match status" value="1"/>
</dbReference>
<comment type="caution">
    <text evidence="4">The sequence shown here is derived from an EMBL/GenBank/DDBJ whole genome shotgun (WGS) entry which is preliminary data.</text>
</comment>
<feature type="compositionally biased region" description="Basic and acidic residues" evidence="1">
    <location>
        <begin position="333"/>
        <end position="344"/>
    </location>
</feature>
<feature type="compositionally biased region" description="Low complexity" evidence="1">
    <location>
        <begin position="291"/>
        <end position="300"/>
    </location>
</feature>
<feature type="compositionally biased region" description="Pro residues" evidence="1">
    <location>
        <begin position="274"/>
        <end position="290"/>
    </location>
</feature>
<evidence type="ECO:0000313" key="5">
    <source>
        <dbReference type="Proteomes" id="UP000569951"/>
    </source>
</evidence>
<feature type="region of interest" description="Disordered" evidence="1">
    <location>
        <begin position="263"/>
        <end position="353"/>
    </location>
</feature>
<dbReference type="Pfam" id="PF00753">
    <property type="entry name" value="Lactamase_B"/>
    <property type="match status" value="1"/>
</dbReference>
<feature type="chain" id="PRO_5032572737" evidence="2">
    <location>
        <begin position="18"/>
        <end position="353"/>
    </location>
</feature>
<dbReference type="Proteomes" id="UP000569951">
    <property type="component" value="Unassembled WGS sequence"/>
</dbReference>
<dbReference type="CDD" id="cd07731">
    <property type="entry name" value="ComA-like_MBL-fold"/>
    <property type="match status" value="1"/>
</dbReference>
<dbReference type="SUPFAM" id="SSF56281">
    <property type="entry name" value="Metallo-hydrolase/oxidoreductase"/>
    <property type="match status" value="1"/>
</dbReference>
<dbReference type="SMART" id="SM00849">
    <property type="entry name" value="Lactamase_B"/>
    <property type="match status" value="1"/>
</dbReference>
<dbReference type="RefSeq" id="WP_183987115.1">
    <property type="nucleotide sequence ID" value="NZ_JACHHG010000006.1"/>
</dbReference>
<protein>
    <submittedName>
        <fullName evidence="4">Beta-lactamase superfamily II metal-dependent hydrolase</fullName>
    </submittedName>
</protein>
<name>A0A841I2G7_9DEIO</name>
<dbReference type="EMBL" id="JACHHG010000006">
    <property type="protein sequence ID" value="MBB6098579.1"/>
    <property type="molecule type" value="Genomic_DNA"/>
</dbReference>
<dbReference type="InterPro" id="IPR001279">
    <property type="entry name" value="Metallo-B-lactamas"/>
</dbReference>
<gene>
    <name evidence="4" type="ORF">HNR42_002013</name>
</gene>
<dbReference type="GO" id="GO:0016787">
    <property type="term" value="F:hydrolase activity"/>
    <property type="evidence" value="ECO:0007669"/>
    <property type="project" value="UniProtKB-KW"/>
</dbReference>
<evidence type="ECO:0000256" key="1">
    <source>
        <dbReference type="SAM" id="MobiDB-lite"/>
    </source>
</evidence>
<dbReference type="InterPro" id="IPR008613">
    <property type="entry name" value="Excalibur_Ca-bd_domain"/>
</dbReference>
<feature type="domain" description="Metallo-beta-lactamase" evidence="3">
    <location>
        <begin position="29"/>
        <end position="221"/>
    </location>
</feature>
<keyword evidence="5" id="KW-1185">Reference proteome</keyword>
<dbReference type="PANTHER" id="PTHR30619:SF1">
    <property type="entry name" value="RECOMBINATION PROTEIN 2"/>
    <property type="match status" value="1"/>
</dbReference>
<dbReference type="InterPro" id="IPR036866">
    <property type="entry name" value="RibonucZ/Hydroxyglut_hydro"/>
</dbReference>
<keyword evidence="2" id="KW-0732">Signal</keyword>
<feature type="compositionally biased region" description="Basic and acidic residues" evidence="1">
    <location>
        <begin position="309"/>
        <end position="321"/>
    </location>
</feature>
<reference evidence="4 5" key="1">
    <citation type="submission" date="2020-08" db="EMBL/GenBank/DDBJ databases">
        <title>Genomic Encyclopedia of Type Strains, Phase IV (KMG-IV): sequencing the most valuable type-strain genomes for metagenomic binning, comparative biology and taxonomic classification.</title>
        <authorList>
            <person name="Goeker M."/>
        </authorList>
    </citation>
    <scope>NUCLEOTIDE SEQUENCE [LARGE SCALE GENOMIC DNA]</scope>
    <source>
        <strain evidence="4 5">DSM 21458</strain>
    </source>
</reference>
<evidence type="ECO:0000256" key="2">
    <source>
        <dbReference type="SAM" id="SignalP"/>
    </source>
</evidence>
<dbReference type="Gene3D" id="3.60.15.10">
    <property type="entry name" value="Ribonuclease Z/Hydroxyacylglutathione hydrolase-like"/>
    <property type="match status" value="1"/>
</dbReference>
<evidence type="ECO:0000259" key="3">
    <source>
        <dbReference type="SMART" id="SM00849"/>
    </source>
</evidence>
<sequence>MKRLLLAAALSLSSAQAADLTLRFLDVGQGDAVLVTTPDGKTMLYDAGKGGKAAELLARYGVKRLDLAVASHADFDHIGGFLDVVPRFKPRVFLNNGLPSPTATYTRVLTALQQVGAQGIVASDRTLKLGNSVSLRVLPPPQSAPKNNQNANSVGLILSYGKFRAFLGGDAEPVTTRAWAKTYPELLRGIPVYKALHHGSRHNDAAEFLALIAPKVIAIGVGPNNYGHPDPQALELYRKTGAQVLRTDQNGTITITAKADGRYTVTAERGSPGRPAPTPPKPPAAPPAPAQGPLLPASPAYSGPFDPAGADRDCGDFRTRAEAQAFFLAAGGPDRDPHGLDRDGNGQACESLR</sequence>
<organism evidence="4 5">
    <name type="scientific">Deinobacterium chartae</name>
    <dbReference type="NCBI Taxonomy" id="521158"/>
    <lineage>
        <taxon>Bacteria</taxon>
        <taxon>Thermotogati</taxon>
        <taxon>Deinococcota</taxon>
        <taxon>Deinococci</taxon>
        <taxon>Deinococcales</taxon>
        <taxon>Deinococcaceae</taxon>
        <taxon>Deinobacterium</taxon>
    </lineage>
</organism>
<dbReference type="AlphaFoldDB" id="A0A841I2G7"/>
<feature type="signal peptide" evidence="2">
    <location>
        <begin position="1"/>
        <end position="17"/>
    </location>
</feature>
<dbReference type="InterPro" id="IPR035681">
    <property type="entry name" value="ComA-like_MBL"/>
</dbReference>
<dbReference type="InterPro" id="IPR052159">
    <property type="entry name" value="Competence_DNA_uptake"/>
</dbReference>
<accession>A0A841I2G7</accession>
<evidence type="ECO:0000313" key="4">
    <source>
        <dbReference type="EMBL" id="MBB6098579.1"/>
    </source>
</evidence>
<proteinExistence type="predicted"/>